<reference evidence="3" key="1">
    <citation type="submission" date="2018-08" db="EMBL/GenBank/DDBJ databases">
        <authorList>
            <person name="Rossello M."/>
        </authorList>
    </citation>
    <scope>NUCLEOTIDE SEQUENCE [LARGE SCALE GENOMIC DNA]</scope>
    <source>
        <strain evidence="3">cv. Chinese Spring</strain>
    </source>
</reference>
<feature type="compositionally biased region" description="Pro residues" evidence="1">
    <location>
        <begin position="690"/>
        <end position="700"/>
    </location>
</feature>
<dbReference type="InterPro" id="IPR053781">
    <property type="entry name" value="F-box_AtFBL13-like"/>
</dbReference>
<feature type="region of interest" description="Disordered" evidence="1">
    <location>
        <begin position="629"/>
        <end position="650"/>
    </location>
</feature>
<dbReference type="CDD" id="cd22160">
    <property type="entry name" value="F-box_AtFBL13-like"/>
    <property type="match status" value="1"/>
</dbReference>
<dbReference type="PANTHER" id="PTHR32141:SF58">
    <property type="entry name" value="F-BOX DOMAIN-CONTAINING PROTEIN"/>
    <property type="match status" value="1"/>
</dbReference>
<dbReference type="Gramene" id="TraesCS5B02G352600.1">
    <property type="protein sequence ID" value="TraesCS5B02G352600.1.cds1"/>
    <property type="gene ID" value="TraesCS5B02G352600"/>
</dbReference>
<keyword evidence="4" id="KW-1185">Reference proteome</keyword>
<organism evidence="3">
    <name type="scientific">Triticum aestivum</name>
    <name type="common">Wheat</name>
    <dbReference type="NCBI Taxonomy" id="4565"/>
    <lineage>
        <taxon>Eukaryota</taxon>
        <taxon>Viridiplantae</taxon>
        <taxon>Streptophyta</taxon>
        <taxon>Embryophyta</taxon>
        <taxon>Tracheophyta</taxon>
        <taxon>Spermatophyta</taxon>
        <taxon>Magnoliopsida</taxon>
        <taxon>Liliopsida</taxon>
        <taxon>Poales</taxon>
        <taxon>Poaceae</taxon>
        <taxon>BOP clade</taxon>
        <taxon>Pooideae</taxon>
        <taxon>Triticodae</taxon>
        <taxon>Triticeae</taxon>
        <taxon>Triticinae</taxon>
        <taxon>Triticum</taxon>
    </lineage>
</organism>
<feature type="region of interest" description="Disordered" evidence="1">
    <location>
        <begin position="547"/>
        <end position="595"/>
    </location>
</feature>
<evidence type="ECO:0000313" key="4">
    <source>
        <dbReference type="Proteomes" id="UP000019116"/>
    </source>
</evidence>
<name>A0A3B6LQM5_WHEAT</name>
<dbReference type="Gramene" id="TraesCS5B03G0881900.1">
    <property type="protein sequence ID" value="TraesCS5B03G0881900.1.CDS1"/>
    <property type="gene ID" value="TraesCS5B03G0881900"/>
</dbReference>
<proteinExistence type="predicted"/>
<reference evidence="3" key="2">
    <citation type="submission" date="2018-10" db="UniProtKB">
        <authorList>
            <consortium name="EnsemblPlants"/>
        </authorList>
    </citation>
    <scope>IDENTIFICATION</scope>
</reference>
<feature type="region of interest" description="Disordered" evidence="1">
    <location>
        <begin position="167"/>
        <end position="191"/>
    </location>
</feature>
<feature type="compositionally biased region" description="Acidic residues" evidence="1">
    <location>
        <begin position="567"/>
        <end position="580"/>
    </location>
</feature>
<dbReference type="OMA" id="RFRWREY"/>
<dbReference type="InterPro" id="IPR001810">
    <property type="entry name" value="F-box_dom"/>
</dbReference>
<feature type="region of interest" description="Disordered" evidence="1">
    <location>
        <begin position="675"/>
        <end position="700"/>
    </location>
</feature>
<evidence type="ECO:0000313" key="3">
    <source>
        <dbReference type="EnsemblPlants" id="TraesCS5B02G352600.1.cds1"/>
    </source>
</evidence>
<feature type="domain" description="F-box" evidence="2">
    <location>
        <begin position="4"/>
        <end position="36"/>
    </location>
</feature>
<dbReference type="OrthoDB" id="615174at2759"/>
<dbReference type="AlphaFoldDB" id="A0A3B6LQM5"/>
<dbReference type="PANTHER" id="PTHR32141">
    <property type="match status" value="1"/>
</dbReference>
<dbReference type="InterPro" id="IPR036047">
    <property type="entry name" value="F-box-like_dom_sf"/>
</dbReference>
<dbReference type="Gene3D" id="1.20.1280.50">
    <property type="match status" value="1"/>
</dbReference>
<dbReference type="SUPFAM" id="SSF81383">
    <property type="entry name" value="F-box domain"/>
    <property type="match status" value="1"/>
</dbReference>
<dbReference type="InterPro" id="IPR055302">
    <property type="entry name" value="F-box_dom-containing"/>
</dbReference>
<feature type="compositionally biased region" description="Basic residues" evidence="1">
    <location>
        <begin position="585"/>
        <end position="595"/>
    </location>
</feature>
<dbReference type="Pfam" id="PF00646">
    <property type="entry name" value="F-box"/>
    <property type="match status" value="1"/>
</dbReference>
<evidence type="ECO:0000259" key="2">
    <source>
        <dbReference type="Pfam" id="PF00646"/>
    </source>
</evidence>
<sequence length="769" mass="86071">MDRLSDLPDDLLIHILSFGPSCEAARTTALSRRWRRPLWLHTAAVNLDYRSYTPGAGADDRPLWRRSVDDAEHALSLQSSLGRRPKKVALVMRDGTMHDAVLRAACGREDVAAGFEELQIDCLEYGVPPYCVHAAPPRWTYYNLYLVSLPFAGLRVLELSGCILHAPSPSPSSAESEEDEEPPSEEKSEDGQRITFPFLEAMRLRRCRTESGTLQDMVLAAPRLADLRLEAVSFSDYMGRLSCPAATVITMANCHMLSTNNVNFYTCTVVLDAPRLRRFSYSQVHTFETTSYWNYSFKFRSPPQDLEQVHLALHTASAAADLRHSMHMAVRHVRVLILTMYSLGDLDRTGYGLPQFDNLERLEIEELCGCIVDHSKAASAIENLLRSCPAVCDLHLRFRWREYLAEASDPADQMAAMADLMPCRSINNTGYDDEEEECCENLDLYYQHCGHGLDCLKGSLKRVVVEFDAEELTCFQVRLIRFLAREAAGLEEVVIDGGKGYDSNRMDRKVERWRRKWKRSPPRAAKPAPLWPPTRSEFPLPVKAAAPARMTPPCSDVELDNGLQFYDGEDDEDEDDDEDDISPKHFMRGGSKKKKGGGLECFSVKLKAKGGLITVQARRGGANRRRRNDWGWVEEEEGGDIAGSSASPPLVPPISPPQRLPAMYEFPPLPCAPPPAPPILPSLSESPPLDQSPPLAPPPCPSQIAPLGLCPADSIFVCRQWRSVRLADLDVAADMSSRRRYLSRRRRPLAPTMSSGRRCPGAFRIHQPL</sequence>
<evidence type="ECO:0000256" key="1">
    <source>
        <dbReference type="SAM" id="MobiDB-lite"/>
    </source>
</evidence>
<dbReference type="Proteomes" id="UP000019116">
    <property type="component" value="Chromosome 5B"/>
</dbReference>
<accession>A0A3B6LQM5</accession>
<dbReference type="EnsemblPlants" id="TraesCS5B02G352600.1">
    <property type="protein sequence ID" value="TraesCS5B02G352600.1.cds1"/>
    <property type="gene ID" value="TraesCS5B02G352600"/>
</dbReference>
<protein>
    <recommendedName>
        <fullName evidence="2">F-box domain-containing protein</fullName>
    </recommendedName>
</protein>